<name>T0XTU5_9ZZZZ</name>
<dbReference type="InterPro" id="IPR001672">
    <property type="entry name" value="G6P_Isomerase"/>
</dbReference>
<evidence type="ECO:0000313" key="1">
    <source>
        <dbReference type="EMBL" id="EQD26221.1"/>
    </source>
</evidence>
<dbReference type="GO" id="GO:0006094">
    <property type="term" value="P:gluconeogenesis"/>
    <property type="evidence" value="ECO:0007669"/>
    <property type="project" value="InterPro"/>
</dbReference>
<dbReference type="GO" id="GO:0004347">
    <property type="term" value="F:glucose-6-phosphate isomerase activity"/>
    <property type="evidence" value="ECO:0007669"/>
    <property type="project" value="InterPro"/>
</dbReference>
<comment type="caution">
    <text evidence="1">The sequence shown here is derived from an EMBL/GenBank/DDBJ whole genome shotgun (WGS) entry which is preliminary data.</text>
</comment>
<accession>T0XTU5</accession>
<gene>
    <name evidence="1" type="ORF">B1A_21952</name>
</gene>
<dbReference type="GO" id="GO:0006096">
    <property type="term" value="P:glycolytic process"/>
    <property type="evidence" value="ECO:0007669"/>
    <property type="project" value="InterPro"/>
</dbReference>
<sequence length="162" mass="15841">MRQAFGVASGFPDLLVLNSVHPDLLAAAVAAIDPTSTLLLVASTGGAGINETMALGSFFSDLLQRAVGAPARDASLAAAEPGSELEQLATELGFGRIVSLDPEVSGASTVISELGLLAAATIGVDLDQLLAGGAAMAAACAGETANAVPNPGLQLASILGGC</sequence>
<dbReference type="SUPFAM" id="SSF53697">
    <property type="entry name" value="SIS domain"/>
    <property type="match status" value="1"/>
</dbReference>
<protein>
    <submittedName>
        <fullName evidence="1">Phosphoglucose isomerase (PGI)</fullName>
    </submittedName>
</protein>
<proteinExistence type="predicted"/>
<dbReference type="Gene3D" id="3.40.50.10490">
    <property type="entry name" value="Glucose-6-phosphate isomerase like protein, domain 1"/>
    <property type="match status" value="2"/>
</dbReference>
<dbReference type="PROSITE" id="PS51463">
    <property type="entry name" value="P_GLUCOSE_ISOMERASE_3"/>
    <property type="match status" value="1"/>
</dbReference>
<dbReference type="EMBL" id="AUZX01016231">
    <property type="protein sequence ID" value="EQD26221.1"/>
    <property type="molecule type" value="Genomic_DNA"/>
</dbReference>
<dbReference type="GO" id="GO:0097367">
    <property type="term" value="F:carbohydrate derivative binding"/>
    <property type="evidence" value="ECO:0007669"/>
    <property type="project" value="InterPro"/>
</dbReference>
<reference evidence="1" key="2">
    <citation type="journal article" date="2014" name="ISME J.">
        <title>Microbial stratification in low pH oxic and suboxic macroscopic growths along an acid mine drainage.</title>
        <authorList>
            <person name="Mendez-Garcia C."/>
            <person name="Mesa V."/>
            <person name="Sprenger R.R."/>
            <person name="Richter M."/>
            <person name="Diez M.S."/>
            <person name="Solano J."/>
            <person name="Bargiela R."/>
            <person name="Golyshina O.V."/>
            <person name="Manteca A."/>
            <person name="Ramos J.L."/>
            <person name="Gallego J.R."/>
            <person name="Llorente I."/>
            <person name="Martins Dos Santos V.A."/>
            <person name="Jensen O.N."/>
            <person name="Pelaez A.I."/>
            <person name="Sanchez J."/>
            <person name="Ferrer M."/>
        </authorList>
    </citation>
    <scope>NUCLEOTIDE SEQUENCE</scope>
</reference>
<keyword evidence="1" id="KW-0413">Isomerase</keyword>
<dbReference type="AlphaFoldDB" id="T0XTU5"/>
<dbReference type="InterPro" id="IPR046348">
    <property type="entry name" value="SIS_dom_sf"/>
</dbReference>
<reference evidence="1" key="1">
    <citation type="submission" date="2013-08" db="EMBL/GenBank/DDBJ databases">
        <authorList>
            <person name="Mendez C."/>
            <person name="Richter M."/>
            <person name="Ferrer M."/>
            <person name="Sanchez J."/>
        </authorList>
    </citation>
    <scope>NUCLEOTIDE SEQUENCE</scope>
</reference>
<organism evidence="1">
    <name type="scientific">mine drainage metagenome</name>
    <dbReference type="NCBI Taxonomy" id="410659"/>
    <lineage>
        <taxon>unclassified sequences</taxon>
        <taxon>metagenomes</taxon>
        <taxon>ecological metagenomes</taxon>
    </lineage>
</organism>
<feature type="non-terminal residue" evidence="1">
    <location>
        <position position="162"/>
    </location>
</feature>